<feature type="transmembrane region" description="Helical" evidence="6">
    <location>
        <begin position="334"/>
        <end position="355"/>
    </location>
</feature>
<feature type="domain" description="Integral membrane bound transporter" evidence="7">
    <location>
        <begin position="226"/>
        <end position="347"/>
    </location>
</feature>
<keyword evidence="2 6" id="KW-0812">Transmembrane</keyword>
<evidence type="ECO:0000313" key="8">
    <source>
        <dbReference type="EMBL" id="KAE8754654.1"/>
    </source>
</evidence>
<organism evidence="8 9">
    <name type="scientific">Paraburkholderia madseniana</name>
    <dbReference type="NCBI Taxonomy" id="2599607"/>
    <lineage>
        <taxon>Bacteria</taxon>
        <taxon>Pseudomonadati</taxon>
        <taxon>Pseudomonadota</taxon>
        <taxon>Betaproteobacteria</taxon>
        <taxon>Burkholderiales</taxon>
        <taxon>Burkholderiaceae</taxon>
        <taxon>Paraburkholderia</taxon>
    </lineage>
</organism>
<evidence type="ECO:0000256" key="3">
    <source>
        <dbReference type="ARBA" id="ARBA00022989"/>
    </source>
</evidence>
<feature type="transmembrane region" description="Helical" evidence="6">
    <location>
        <begin position="85"/>
        <end position="103"/>
    </location>
</feature>
<proteinExistence type="predicted"/>
<keyword evidence="4 6" id="KW-0472">Membrane</keyword>
<evidence type="ECO:0000313" key="9">
    <source>
        <dbReference type="Proteomes" id="UP000463700"/>
    </source>
</evidence>
<evidence type="ECO:0000256" key="2">
    <source>
        <dbReference type="ARBA" id="ARBA00022692"/>
    </source>
</evidence>
<dbReference type="GO" id="GO:0016020">
    <property type="term" value="C:membrane"/>
    <property type="evidence" value="ECO:0007669"/>
    <property type="project" value="UniProtKB-SubCell"/>
</dbReference>
<feature type="transmembrane region" description="Helical" evidence="6">
    <location>
        <begin position="264"/>
        <end position="280"/>
    </location>
</feature>
<evidence type="ECO:0000256" key="4">
    <source>
        <dbReference type="ARBA" id="ARBA00023136"/>
    </source>
</evidence>
<evidence type="ECO:0000256" key="5">
    <source>
        <dbReference type="SAM" id="MobiDB-lite"/>
    </source>
</evidence>
<name>A0A6N6W4G5_9BURK</name>
<feature type="compositionally biased region" description="Basic and acidic residues" evidence="5">
    <location>
        <begin position="10"/>
        <end position="21"/>
    </location>
</feature>
<feature type="transmembrane region" description="Helical" evidence="6">
    <location>
        <begin position="309"/>
        <end position="328"/>
    </location>
</feature>
<dbReference type="Proteomes" id="UP000463700">
    <property type="component" value="Unassembled WGS sequence"/>
</dbReference>
<dbReference type="EMBL" id="VOSW01000116">
    <property type="protein sequence ID" value="KAE8754654.1"/>
    <property type="molecule type" value="Genomic_DNA"/>
</dbReference>
<evidence type="ECO:0000256" key="6">
    <source>
        <dbReference type="SAM" id="Phobius"/>
    </source>
</evidence>
<accession>A0A6N6W4G5</accession>
<dbReference type="InterPro" id="IPR049453">
    <property type="entry name" value="Memb_transporter_dom"/>
</dbReference>
<comment type="caution">
    <text evidence="8">The sequence shown here is derived from an EMBL/GenBank/DDBJ whole genome shotgun (WGS) entry which is preliminary data.</text>
</comment>
<dbReference type="OrthoDB" id="8592563at2"/>
<gene>
    <name evidence="8" type="ORF">FSO04_38465</name>
</gene>
<sequence length="374" mass="39960">MTPDGQAQRGRRETMSSERHTGASSLLRRVETVFDMRALGRAMFALVPLLLLAVISGRSEWLTAAIVPVAMLIALDHSQLAPLSVFAHALAISAGFVILMASLAHPLLFVVATVLLGMGSVLVTAGGSALRPLGNFTFIPSLYLACESGEGVTRQALITRSVEVLPFLLIAALPILLLASVEHFRSRETGQPTLAHFAKWTRLSPNNERNAYIELMITVALAVACAAVLVEWRHVDHGQWMIWSAASVVTGNAASARQKFRSRLTGAVVGVSFGVIVGLMIPHALFMRVLVVFAAMLTLICIRPYTLAFGVRCACAAIAFVLAGKPWIFGGERLLNVAVGSAIGLLCALTASAIAAHMKDTCRSTCDAPRPRQD</sequence>
<protein>
    <submittedName>
        <fullName evidence="8">FUSC family protein</fullName>
    </submittedName>
</protein>
<dbReference type="Pfam" id="PF13515">
    <property type="entry name" value="FUSC_2"/>
    <property type="match status" value="1"/>
</dbReference>
<feature type="transmembrane region" description="Helical" evidence="6">
    <location>
        <begin position="211"/>
        <end position="232"/>
    </location>
</feature>
<evidence type="ECO:0000259" key="7">
    <source>
        <dbReference type="Pfam" id="PF13515"/>
    </source>
</evidence>
<evidence type="ECO:0000256" key="1">
    <source>
        <dbReference type="ARBA" id="ARBA00004141"/>
    </source>
</evidence>
<reference evidence="8 9" key="1">
    <citation type="journal article" date="2020" name="Int. J. Syst. Evol. Microbiol.">
        <title>Paraburkholderia madseniana sp. nov., a phenolic acid-degrading bacterium isolated from acidic forest soil.</title>
        <authorList>
            <person name="Wilhelm R.C."/>
            <person name="Murphy S.J.L."/>
            <person name="Feriancek N.M."/>
            <person name="Karasz D.C."/>
            <person name="DeRito C.M."/>
            <person name="Newman J.D."/>
            <person name="Buckley D.H."/>
        </authorList>
    </citation>
    <scope>NUCLEOTIDE SEQUENCE [LARGE SCALE GENOMIC DNA]</scope>
    <source>
        <strain evidence="8 9">RP11</strain>
    </source>
</reference>
<feature type="transmembrane region" description="Helical" evidence="6">
    <location>
        <begin position="164"/>
        <end position="181"/>
    </location>
</feature>
<comment type="subcellular location">
    <subcellularLocation>
        <location evidence="1">Membrane</location>
        <topology evidence="1">Multi-pass membrane protein</topology>
    </subcellularLocation>
</comment>
<dbReference type="AlphaFoldDB" id="A0A6N6W4G5"/>
<feature type="region of interest" description="Disordered" evidence="5">
    <location>
        <begin position="1"/>
        <end position="23"/>
    </location>
</feature>
<feature type="transmembrane region" description="Helical" evidence="6">
    <location>
        <begin position="109"/>
        <end position="130"/>
    </location>
</feature>
<feature type="transmembrane region" description="Helical" evidence="6">
    <location>
        <begin position="38"/>
        <end position="55"/>
    </location>
</feature>
<keyword evidence="3 6" id="KW-1133">Transmembrane helix</keyword>